<evidence type="ECO:0000256" key="1">
    <source>
        <dbReference type="SAM" id="Phobius"/>
    </source>
</evidence>
<reference evidence="2 3" key="2">
    <citation type="submission" date="2018-06" db="EMBL/GenBank/DDBJ databases">
        <title>Sequencing of bacterial isolates from soil warming experiment in Harvard Forest, Massachusetts, USA.</title>
        <authorList>
            <person name="Deangelis K.PhD."/>
        </authorList>
    </citation>
    <scope>NUCLEOTIDE SEQUENCE [LARGE SCALE GENOMIC DNA]</scope>
    <source>
        <strain evidence="2 3">GAS496</strain>
    </source>
</reference>
<feature type="transmembrane region" description="Helical" evidence="1">
    <location>
        <begin position="45"/>
        <end position="69"/>
    </location>
</feature>
<keyword evidence="1" id="KW-0472">Membrane</keyword>
<keyword evidence="1" id="KW-1133">Transmembrane helix</keyword>
<dbReference type="AlphaFoldDB" id="A0A318HDC1"/>
<dbReference type="OrthoDB" id="4751806at2"/>
<comment type="caution">
    <text evidence="2">The sequence shown here is derived from an EMBL/GenBank/DDBJ whole genome shotgun (WGS) entry which is preliminary data.</text>
</comment>
<dbReference type="RefSeq" id="WP_110317945.1">
    <property type="nucleotide sequence ID" value="NZ_QJJU01000014.1"/>
</dbReference>
<protein>
    <submittedName>
        <fullName evidence="2">Uncharacterized protein</fullName>
    </submittedName>
</protein>
<keyword evidence="3" id="KW-1185">Reference proteome</keyword>
<name>A0A318HDC1_9MYCO</name>
<dbReference type="EMBL" id="QJJU01000014">
    <property type="protein sequence ID" value="PXX06334.1"/>
    <property type="molecule type" value="Genomic_DNA"/>
</dbReference>
<evidence type="ECO:0000313" key="2">
    <source>
        <dbReference type="EMBL" id="PXX06334.1"/>
    </source>
</evidence>
<proteinExistence type="predicted"/>
<accession>A0A318HDC1</accession>
<sequence>MANIDVLVAIYLGGWLLVTLAGHVASRRFGHRWSPPAHPLLLSVLAGAVWPLLLVGLIELTSIAVWVIATTRRV</sequence>
<gene>
    <name evidence="2" type="ORF">C8E89_114107</name>
</gene>
<evidence type="ECO:0000313" key="3">
    <source>
        <dbReference type="Proteomes" id="UP000247781"/>
    </source>
</evidence>
<keyword evidence="1" id="KW-0812">Transmembrane</keyword>
<reference evidence="3" key="1">
    <citation type="submission" date="2018-05" db="EMBL/GenBank/DDBJ databases">
        <authorList>
            <person name="Deangelis K."/>
            <person name="Huntemann M."/>
            <person name="Clum A."/>
            <person name="Pillay M."/>
            <person name="Palaniappan K."/>
            <person name="Varghese N."/>
            <person name="Mikhailova N."/>
            <person name="Stamatis D."/>
            <person name="Reddy T."/>
            <person name="Daum C."/>
            <person name="Shapiro N."/>
            <person name="Ivanova N."/>
            <person name="Kyrpides N."/>
            <person name="Woyke T."/>
        </authorList>
    </citation>
    <scope>NUCLEOTIDE SEQUENCE [LARGE SCALE GENOMIC DNA]</scope>
    <source>
        <strain evidence="3">GAS496</strain>
    </source>
</reference>
<dbReference type="Proteomes" id="UP000247781">
    <property type="component" value="Unassembled WGS sequence"/>
</dbReference>
<organism evidence="2 3">
    <name type="scientific">Mycolicibacterium moriokaense</name>
    <dbReference type="NCBI Taxonomy" id="39691"/>
    <lineage>
        <taxon>Bacteria</taxon>
        <taxon>Bacillati</taxon>
        <taxon>Actinomycetota</taxon>
        <taxon>Actinomycetes</taxon>
        <taxon>Mycobacteriales</taxon>
        <taxon>Mycobacteriaceae</taxon>
        <taxon>Mycolicibacterium</taxon>
    </lineage>
</organism>